<dbReference type="SUPFAM" id="SSF47413">
    <property type="entry name" value="lambda repressor-like DNA-binding domains"/>
    <property type="match status" value="1"/>
</dbReference>
<name>A0ABT9P1H4_9ACTN</name>
<sequence>MAERGLPSVYTSRGQVDGEDWQAVAAAVNQRMAALRIGQQELVRLSGVSVSTVRLIQHGSSRRVQNKTLEALARALDWPEDHLIKILVTTSVSTPAPAPVEDRVVVVLERIEQQLWQLSDRLGRVERRMQDGERPDQVPGA</sequence>
<reference evidence="2 3" key="1">
    <citation type="submission" date="2023-07" db="EMBL/GenBank/DDBJ databases">
        <title>Sequencing the genomes of 1000 actinobacteria strains.</title>
        <authorList>
            <person name="Klenk H.-P."/>
        </authorList>
    </citation>
    <scope>NUCLEOTIDE SEQUENCE [LARGE SCALE GENOMIC DNA]</scope>
    <source>
        <strain evidence="2 3">DSM 44388</strain>
    </source>
</reference>
<dbReference type="EMBL" id="JAUSQZ010000001">
    <property type="protein sequence ID" value="MDP9826541.1"/>
    <property type="molecule type" value="Genomic_DNA"/>
</dbReference>
<dbReference type="InterPro" id="IPR010982">
    <property type="entry name" value="Lambda_DNA-bd_dom_sf"/>
</dbReference>
<comment type="caution">
    <text evidence="2">The sequence shown here is derived from an EMBL/GenBank/DDBJ whole genome shotgun (WGS) entry which is preliminary data.</text>
</comment>
<accession>A0ABT9P1H4</accession>
<proteinExistence type="predicted"/>
<gene>
    <name evidence="2" type="ORF">J2S57_002290</name>
</gene>
<evidence type="ECO:0000313" key="3">
    <source>
        <dbReference type="Proteomes" id="UP001235712"/>
    </source>
</evidence>
<dbReference type="PROSITE" id="PS50943">
    <property type="entry name" value="HTH_CROC1"/>
    <property type="match status" value="1"/>
</dbReference>
<dbReference type="InterPro" id="IPR001387">
    <property type="entry name" value="Cro/C1-type_HTH"/>
</dbReference>
<organism evidence="2 3">
    <name type="scientific">Kineosporia succinea</name>
    <dbReference type="NCBI Taxonomy" id="84632"/>
    <lineage>
        <taxon>Bacteria</taxon>
        <taxon>Bacillati</taxon>
        <taxon>Actinomycetota</taxon>
        <taxon>Actinomycetes</taxon>
        <taxon>Kineosporiales</taxon>
        <taxon>Kineosporiaceae</taxon>
        <taxon>Kineosporia</taxon>
    </lineage>
</organism>
<dbReference type="Gene3D" id="1.10.260.40">
    <property type="entry name" value="lambda repressor-like DNA-binding domains"/>
    <property type="match status" value="1"/>
</dbReference>
<dbReference type="Proteomes" id="UP001235712">
    <property type="component" value="Unassembled WGS sequence"/>
</dbReference>
<dbReference type="RefSeq" id="WP_307241439.1">
    <property type="nucleotide sequence ID" value="NZ_JAUSQZ010000001.1"/>
</dbReference>
<keyword evidence="3" id="KW-1185">Reference proteome</keyword>
<dbReference type="Pfam" id="PF13443">
    <property type="entry name" value="HTH_26"/>
    <property type="match status" value="1"/>
</dbReference>
<protein>
    <submittedName>
        <fullName evidence="2">Transcriptional regulator with XRE-family HTH domain</fullName>
    </submittedName>
</protein>
<feature type="domain" description="HTH cro/C1-type" evidence="1">
    <location>
        <begin position="39"/>
        <end position="83"/>
    </location>
</feature>
<evidence type="ECO:0000313" key="2">
    <source>
        <dbReference type="EMBL" id="MDP9826541.1"/>
    </source>
</evidence>
<evidence type="ECO:0000259" key="1">
    <source>
        <dbReference type="PROSITE" id="PS50943"/>
    </source>
</evidence>